<dbReference type="AlphaFoldDB" id="A0A344THS3"/>
<gene>
    <name evidence="1" type="ORF">DR864_10790</name>
</gene>
<reference evidence="1 2" key="1">
    <citation type="submission" date="2018-07" db="EMBL/GenBank/DDBJ databases">
        <title>Genome sequencing of Runella.</title>
        <authorList>
            <person name="Baek M.-G."/>
            <person name="Yi H."/>
        </authorList>
    </citation>
    <scope>NUCLEOTIDE SEQUENCE [LARGE SCALE GENOMIC DNA]</scope>
    <source>
        <strain evidence="1 2">HYN0085</strain>
    </source>
</reference>
<dbReference type="Proteomes" id="UP000251993">
    <property type="component" value="Chromosome"/>
</dbReference>
<proteinExistence type="predicted"/>
<sequence length="174" mass="19606">MKRYLKAGLLTLVLVLPALIVLFLHGFAENHFTLPYLQPLVDSTGKVVMNGQDTVFYQVPTAVEKNIKVVAFFGENPSNQLIQQFSRVEKLASDDVKVEALKGENVEKDATDIYKVKPLTKAKSAENILYNEQFILIDKEGYIRGVYDGTDPEDVDRLLAELKILIDIYNKGKD</sequence>
<evidence type="ECO:0000313" key="2">
    <source>
        <dbReference type="Proteomes" id="UP000251993"/>
    </source>
</evidence>
<dbReference type="OrthoDB" id="982604at2"/>
<protein>
    <submittedName>
        <fullName evidence="1">Uncharacterized protein</fullName>
    </submittedName>
</protein>
<dbReference type="Gene3D" id="3.40.30.10">
    <property type="entry name" value="Glutaredoxin"/>
    <property type="match status" value="1"/>
</dbReference>
<name>A0A344THS3_9BACT</name>
<evidence type="ECO:0000313" key="1">
    <source>
        <dbReference type="EMBL" id="AXE18194.1"/>
    </source>
</evidence>
<keyword evidence="2" id="KW-1185">Reference proteome</keyword>
<dbReference type="EMBL" id="CP030850">
    <property type="protein sequence ID" value="AXE18194.1"/>
    <property type="molecule type" value="Genomic_DNA"/>
</dbReference>
<accession>A0A344THS3</accession>
<organism evidence="1 2">
    <name type="scientific">Runella rosea</name>
    <dbReference type="NCBI Taxonomy" id="2259595"/>
    <lineage>
        <taxon>Bacteria</taxon>
        <taxon>Pseudomonadati</taxon>
        <taxon>Bacteroidota</taxon>
        <taxon>Cytophagia</taxon>
        <taxon>Cytophagales</taxon>
        <taxon>Spirosomataceae</taxon>
        <taxon>Runella</taxon>
    </lineage>
</organism>
<dbReference type="RefSeq" id="WP_114066979.1">
    <property type="nucleotide sequence ID" value="NZ_CP030850.1"/>
</dbReference>
<dbReference type="KEGG" id="run:DR864_10790"/>